<feature type="signal peptide" evidence="1">
    <location>
        <begin position="1"/>
        <end position="20"/>
    </location>
</feature>
<evidence type="ECO:0000256" key="1">
    <source>
        <dbReference type="SAM" id="SignalP"/>
    </source>
</evidence>
<evidence type="ECO:0000313" key="3">
    <source>
        <dbReference type="EMBL" id="GLI03310.1"/>
    </source>
</evidence>
<dbReference type="Proteomes" id="UP001144280">
    <property type="component" value="Unassembled WGS sequence"/>
</dbReference>
<gene>
    <name evidence="3" type="ORF">Pa4123_85880</name>
</gene>
<evidence type="ECO:0000313" key="4">
    <source>
        <dbReference type="Proteomes" id="UP001144280"/>
    </source>
</evidence>
<feature type="domain" description="CBM2" evidence="2">
    <location>
        <begin position="17"/>
        <end position="125"/>
    </location>
</feature>
<comment type="caution">
    <text evidence="3">The sequence shown here is derived from an EMBL/GenBank/DDBJ whole genome shotgun (WGS) entry which is preliminary data.</text>
</comment>
<dbReference type="SMART" id="SM00637">
    <property type="entry name" value="CBD_II"/>
    <property type="match status" value="1"/>
</dbReference>
<keyword evidence="4" id="KW-1185">Reference proteome</keyword>
<proteinExistence type="predicted"/>
<dbReference type="Pfam" id="PF00553">
    <property type="entry name" value="CBM_2"/>
    <property type="match status" value="1"/>
</dbReference>
<dbReference type="Gene3D" id="2.60.40.290">
    <property type="match status" value="1"/>
</dbReference>
<feature type="chain" id="PRO_5045793254" description="CBM2 domain-containing protein" evidence="1">
    <location>
        <begin position="21"/>
        <end position="232"/>
    </location>
</feature>
<dbReference type="InterPro" id="IPR012291">
    <property type="entry name" value="CBM2_carb-bd_dom_sf"/>
</dbReference>
<evidence type="ECO:0000259" key="2">
    <source>
        <dbReference type="PROSITE" id="PS51173"/>
    </source>
</evidence>
<dbReference type="SUPFAM" id="SSF49384">
    <property type="entry name" value="Carbohydrate-binding domain"/>
    <property type="match status" value="1"/>
</dbReference>
<protein>
    <recommendedName>
        <fullName evidence="2">CBM2 domain-containing protein</fullName>
    </recommendedName>
</protein>
<keyword evidence="1" id="KW-0732">Signal</keyword>
<dbReference type="PROSITE" id="PS51173">
    <property type="entry name" value="CBM2"/>
    <property type="match status" value="1"/>
</dbReference>
<reference evidence="3" key="1">
    <citation type="submission" date="2022-12" db="EMBL/GenBank/DDBJ databases">
        <title>New Phytohabitans aurantiacus sp. RD004123 nov., an actinomycete isolated from soil.</title>
        <authorList>
            <person name="Triningsih D.W."/>
            <person name="Harunari E."/>
            <person name="Igarashi Y."/>
        </authorList>
    </citation>
    <scope>NUCLEOTIDE SEQUENCE</scope>
    <source>
        <strain evidence="3">RD004123</strain>
    </source>
</reference>
<dbReference type="InterPro" id="IPR001919">
    <property type="entry name" value="CBD2"/>
</dbReference>
<sequence>MVAVLAGAITVVVPATAAHAAVNCEVTYRTSAWSDGFAASIRLTNPGDAWDSYALRFSFRGGETVTRAWQHGFVQSGPNVTISSEAGARPVPTGGSVRLGFVGRHTGTTSTPANIQVNGVYCALAGEPHVIVEPDLVTYSESNTSMQAAFTMRLSQPPVGPDHYAIFTRTGSGIWITQPIVYYFNSSNWNLPQTYYLGGAPDNNTVDDRMVLTVSVKDYAPDTVIMQQIDRG</sequence>
<dbReference type="EMBL" id="BSDI01000082">
    <property type="protein sequence ID" value="GLI03310.1"/>
    <property type="molecule type" value="Genomic_DNA"/>
</dbReference>
<organism evidence="3 4">
    <name type="scientific">Phytohabitans aurantiacus</name>
    <dbReference type="NCBI Taxonomy" id="3016789"/>
    <lineage>
        <taxon>Bacteria</taxon>
        <taxon>Bacillati</taxon>
        <taxon>Actinomycetota</taxon>
        <taxon>Actinomycetes</taxon>
        <taxon>Micromonosporales</taxon>
        <taxon>Micromonosporaceae</taxon>
    </lineage>
</organism>
<dbReference type="InterPro" id="IPR008965">
    <property type="entry name" value="CBM2/CBM3_carb-bd_dom_sf"/>
</dbReference>
<accession>A0ABQ5RA98</accession>
<name>A0ABQ5RA98_9ACTN</name>